<name>A0A1I8M0I7_MUSDO</name>
<organism evidence="1">
    <name type="scientific">Musca domestica</name>
    <name type="common">House fly</name>
    <dbReference type="NCBI Taxonomy" id="7370"/>
    <lineage>
        <taxon>Eukaryota</taxon>
        <taxon>Metazoa</taxon>
        <taxon>Ecdysozoa</taxon>
        <taxon>Arthropoda</taxon>
        <taxon>Hexapoda</taxon>
        <taxon>Insecta</taxon>
        <taxon>Pterygota</taxon>
        <taxon>Neoptera</taxon>
        <taxon>Endopterygota</taxon>
        <taxon>Diptera</taxon>
        <taxon>Brachycera</taxon>
        <taxon>Muscomorpha</taxon>
        <taxon>Muscoidea</taxon>
        <taxon>Muscidae</taxon>
        <taxon>Musca</taxon>
    </lineage>
</organism>
<dbReference type="GO" id="GO:0071897">
    <property type="term" value="P:DNA biosynthetic process"/>
    <property type="evidence" value="ECO:0007669"/>
    <property type="project" value="UniProtKB-ARBA"/>
</dbReference>
<dbReference type="STRING" id="7370.A0A1I8M0I7"/>
<gene>
    <name evidence="1" type="primary">101901826</name>
</gene>
<dbReference type="InterPro" id="IPR008042">
    <property type="entry name" value="Retrotrans_Pao"/>
</dbReference>
<dbReference type="eggNOG" id="KOG0017">
    <property type="taxonomic scope" value="Eukaryota"/>
</dbReference>
<evidence type="ECO:0008006" key="2">
    <source>
        <dbReference type="Google" id="ProtNLM"/>
    </source>
</evidence>
<sequence>MVIKQRDEYEMQVMTFGATCSPCSARFVLKMNALQNDQCNPRSIKAIIKHHYIDDYVDSFDSIEQAIQISLDIRRIHANVLAKEGSEKVLGVYWDFVSDDFHFHLKFHRVDNSVITGQKTPTKRELLSIIMSTFDPLGFLSCFIVGGKLILREVWRSECRWDEEIPVDLAQSWEMWRKQLYNAADVRIPRCYFAFGIPTEVQLHIFVDASEFAFAAVAYWRYEVGNEIHVSFVTSKTKCAPLKTVLAPRLELQAAVLGTSLLQHILEGHDFSPKSFTLWSDSKTVLKWIGSKHRRYKPYVAHRVAEILSTTDVCNWKWVSTGDNIADEATRFSNKIDFSPRSRWLMGPGFLRTKESEWPSFCGIEEHLGEEEEISSKRCLLVQQTSLIEFAQFSSLSRIIRSFAWLIRFIARCVVKGTRCGGMACLLAS</sequence>
<dbReference type="InterPro" id="IPR036397">
    <property type="entry name" value="RNaseH_sf"/>
</dbReference>
<dbReference type="Pfam" id="PF05380">
    <property type="entry name" value="Peptidase_A17"/>
    <property type="match status" value="1"/>
</dbReference>
<dbReference type="InterPro" id="IPR043502">
    <property type="entry name" value="DNA/RNA_pol_sf"/>
</dbReference>
<dbReference type="EnsemblMetazoa" id="MDOA000013-RA">
    <property type="protein sequence ID" value="MDOA000013-PA"/>
    <property type="gene ID" value="MDOA000013"/>
</dbReference>
<dbReference type="PANTHER" id="PTHR47331">
    <property type="entry name" value="PHD-TYPE DOMAIN-CONTAINING PROTEIN"/>
    <property type="match status" value="1"/>
</dbReference>
<dbReference type="GO" id="GO:0003676">
    <property type="term" value="F:nucleic acid binding"/>
    <property type="evidence" value="ECO:0007669"/>
    <property type="project" value="InterPro"/>
</dbReference>
<dbReference type="AlphaFoldDB" id="A0A1I8M0I7"/>
<dbReference type="OrthoDB" id="8037279at2759"/>
<accession>A0A1I8M0I7</accession>
<protein>
    <recommendedName>
        <fullName evidence="2">RNase H type-1 domain-containing protein</fullName>
    </recommendedName>
</protein>
<proteinExistence type="predicted"/>
<dbReference type="SUPFAM" id="SSF56672">
    <property type="entry name" value="DNA/RNA polymerases"/>
    <property type="match status" value="1"/>
</dbReference>
<evidence type="ECO:0000313" key="1">
    <source>
        <dbReference type="EnsemblMetazoa" id="MDOA000013-PA"/>
    </source>
</evidence>
<reference evidence="1" key="1">
    <citation type="submission" date="2020-05" db="UniProtKB">
        <authorList>
            <consortium name="EnsemblMetazoa"/>
        </authorList>
    </citation>
    <scope>IDENTIFICATION</scope>
    <source>
        <strain evidence="1">Aabys</strain>
    </source>
</reference>
<dbReference type="Gene3D" id="3.30.420.10">
    <property type="entry name" value="Ribonuclease H-like superfamily/Ribonuclease H"/>
    <property type="match status" value="1"/>
</dbReference>
<dbReference type="VEuPathDB" id="VectorBase:MDOA000013"/>
<dbReference type="VEuPathDB" id="VectorBase:MDOMA2_017080"/>